<organism evidence="2 3">
    <name type="scientific">Bacillus thuringiensis HD-771</name>
    <dbReference type="NCBI Taxonomy" id="1218175"/>
    <lineage>
        <taxon>Bacteria</taxon>
        <taxon>Bacillati</taxon>
        <taxon>Bacillota</taxon>
        <taxon>Bacilli</taxon>
        <taxon>Bacillales</taxon>
        <taxon>Bacillaceae</taxon>
        <taxon>Bacillus</taxon>
        <taxon>Bacillus cereus group</taxon>
    </lineage>
</organism>
<dbReference type="Pfam" id="PF04233">
    <property type="entry name" value="Phage_Mu_F"/>
    <property type="match status" value="1"/>
</dbReference>
<evidence type="ECO:0000259" key="1">
    <source>
        <dbReference type="Pfam" id="PF04233"/>
    </source>
</evidence>
<name>A0A9W3J5G9_BACTU</name>
<protein>
    <submittedName>
        <fullName evidence="2">Phage head morphogenesis protein</fullName>
    </submittedName>
</protein>
<dbReference type="InterPro" id="IPR006528">
    <property type="entry name" value="Phage_head_morphogenesis_dom"/>
</dbReference>
<evidence type="ECO:0000313" key="3">
    <source>
        <dbReference type="Proteomes" id="UP000005259"/>
    </source>
</evidence>
<reference evidence="2 3" key="1">
    <citation type="submission" date="2012-08" db="EMBL/GenBank/DDBJ databases">
        <authorList>
            <person name="Doggett N."/>
            <person name="Teshima H."/>
            <person name="Bruce D."/>
            <person name="Detter J.C."/>
            <person name="Johnson S.L."/>
            <person name="Han C."/>
        </authorList>
    </citation>
    <scope>NUCLEOTIDE SEQUENCE [LARGE SCALE GENOMIC DNA]</scope>
    <source>
        <strain evidence="2 3">HD-771</strain>
    </source>
</reference>
<dbReference type="AlphaFoldDB" id="A0A9W3J5G9"/>
<sequence length="269" mass="31197">MTTKKQKWLISELERVHLAIDDNLESWLTRVDKGYKHVADTLVSEFHTMFDAYERGQVSEAVFRARYNTLIYQVQARANELGIEFSDGMKEKLKQFDKFSFEEHNKILEKLLKEKNQLSPLVFNSLPNRQIELVSGIKYENYDFQSSINKSGIRLGQKLNEVLQEGLAKGWDTRQYVKAIKKTAEFTSYEAKRIARTETSRVATESAKRSFKEYGVTKVQWQSSLEKRTCTVCASLHGKKYSPSYAPPLPRHPHCRCYLLPVEVDGEEI</sequence>
<proteinExistence type="predicted"/>
<dbReference type="RefSeq" id="WP_000208587.1">
    <property type="nucleotide sequence ID" value="NC_018500.1"/>
</dbReference>
<dbReference type="Proteomes" id="UP000005259">
    <property type="component" value="Chromosome"/>
</dbReference>
<dbReference type="KEGG" id="bti:BTG_05545"/>
<gene>
    <name evidence="2" type="ORF">BTG_05545</name>
</gene>
<accession>A0A9W3J5G9</accession>
<dbReference type="NCBIfam" id="TIGR01641">
    <property type="entry name" value="phageSPP1_gp7"/>
    <property type="match status" value="1"/>
</dbReference>
<feature type="domain" description="Phage head morphogenesis" evidence="1">
    <location>
        <begin position="157"/>
        <end position="259"/>
    </location>
</feature>
<dbReference type="EMBL" id="CP003752">
    <property type="protein sequence ID" value="AFQ14601.1"/>
    <property type="molecule type" value="Genomic_DNA"/>
</dbReference>
<evidence type="ECO:0000313" key="2">
    <source>
        <dbReference type="EMBL" id="AFQ14601.1"/>
    </source>
</evidence>